<comment type="caution">
    <text evidence="4">The sequence shown here is derived from an EMBL/GenBank/DDBJ whole genome shotgun (WGS) entry which is preliminary data.</text>
</comment>
<organism evidence="4 5">
    <name type="scientific">Roseofilum acuticapitatum BLCC-M154</name>
    <dbReference type="NCBI Taxonomy" id="3022444"/>
    <lineage>
        <taxon>Bacteria</taxon>
        <taxon>Bacillati</taxon>
        <taxon>Cyanobacteriota</taxon>
        <taxon>Cyanophyceae</taxon>
        <taxon>Desertifilales</taxon>
        <taxon>Desertifilaceae</taxon>
        <taxon>Roseofilum</taxon>
        <taxon>Roseofilum acuticapitatum</taxon>
    </lineage>
</organism>
<evidence type="ECO:0000256" key="2">
    <source>
        <dbReference type="SAM" id="MobiDB-lite"/>
    </source>
</evidence>
<keyword evidence="1" id="KW-0175">Coiled coil</keyword>
<feature type="region of interest" description="Disordered" evidence="2">
    <location>
        <begin position="246"/>
        <end position="305"/>
    </location>
</feature>
<feature type="compositionally biased region" description="Low complexity" evidence="2">
    <location>
        <begin position="267"/>
        <end position="298"/>
    </location>
</feature>
<dbReference type="RefSeq" id="WP_283754228.1">
    <property type="nucleotide sequence ID" value="NZ_JAQOSP010000090.1"/>
</dbReference>
<name>A0ABT7AUA9_9CYAN</name>
<reference evidence="4 5" key="1">
    <citation type="submission" date="2023-01" db="EMBL/GenBank/DDBJ databases">
        <title>Novel diversity within Roseofilum (Cyanobacteria; Desertifilaceae) from marine benthic mats with descriptions of four novel species.</title>
        <authorList>
            <person name="Wang Y."/>
            <person name="Berthold D.E."/>
            <person name="Hu J."/>
            <person name="Lefler F.W."/>
            <person name="Laughinghouse H.D. IV."/>
        </authorList>
    </citation>
    <scope>NUCLEOTIDE SEQUENCE [LARGE SCALE GENOMIC DNA]</scope>
    <source>
        <strain evidence="4 5">BLCC-M154</strain>
    </source>
</reference>
<keyword evidence="3" id="KW-0472">Membrane</keyword>
<feature type="transmembrane region" description="Helical" evidence="3">
    <location>
        <begin position="28"/>
        <end position="51"/>
    </location>
</feature>
<keyword evidence="3" id="KW-1133">Transmembrane helix</keyword>
<proteinExistence type="predicted"/>
<dbReference type="EMBL" id="JAQOSP010000090">
    <property type="protein sequence ID" value="MDJ1170471.1"/>
    <property type="molecule type" value="Genomic_DNA"/>
</dbReference>
<feature type="coiled-coil region" evidence="1">
    <location>
        <begin position="55"/>
        <end position="89"/>
    </location>
</feature>
<evidence type="ECO:0000256" key="3">
    <source>
        <dbReference type="SAM" id="Phobius"/>
    </source>
</evidence>
<protein>
    <submittedName>
        <fullName evidence="4">Uncharacterized protein</fullName>
    </submittedName>
</protein>
<sequence>MQHRILVVPPTLAQASPGAKPDPPSLGILPMIFMGLSAVLFIALVGGGIYAKLEIDKANKKVKFEDFKNKELQKKLKLALSTITKMEANPDLVHSREFNLDYLRMRMDEEVFHFAIVNQIKVKVKEQITIALRPTQAKEGKIGEASASPRKVSEVFDVTYETGDGVTTQKRVLFRIQINMTRLPTQATSKTIQDIIDCIETYLSPHPDPNWQPAIQGRLVNLHWDQKAKPTPLLVLEQLNEGSNVTFKTKTHVPTPTPPAGKTARASGSSSSRTKGRNSSSRNSGKTSSSRSSGSRSRSQSRRSQ</sequence>
<evidence type="ECO:0000313" key="4">
    <source>
        <dbReference type="EMBL" id="MDJ1170471.1"/>
    </source>
</evidence>
<accession>A0ABT7AUA9</accession>
<keyword evidence="3" id="KW-0812">Transmembrane</keyword>
<gene>
    <name evidence="4" type="ORF">PMG71_13625</name>
</gene>
<evidence type="ECO:0000256" key="1">
    <source>
        <dbReference type="SAM" id="Coils"/>
    </source>
</evidence>
<keyword evidence="5" id="KW-1185">Reference proteome</keyword>
<evidence type="ECO:0000313" key="5">
    <source>
        <dbReference type="Proteomes" id="UP001235303"/>
    </source>
</evidence>
<dbReference type="Proteomes" id="UP001235303">
    <property type="component" value="Unassembled WGS sequence"/>
</dbReference>